<protein>
    <submittedName>
        <fullName evidence="1">Uncharacterized protein</fullName>
    </submittedName>
</protein>
<sequence>MEEDRRIKMARNVREGRHRLAEQHKRRANAIKTYCDGHVTSIVESPKSWLVCERNHTYHVKQMPCDRDEVLNNHCYNCNACGYGFKCTCLDDHTAGVSCIHVHVALVYSPQGLVTYSHMVEGEVVTATEPDGEADTPAGEADTISGTEVRDSALITDTCKELVQAITAEMAAIRMKVIGPLKEPDDDLRTQLMSMKNQLKDINNNLRYEGTTLARRLDANPSGRIPKFRGIRLIRRTAARNRRRTRKTS</sequence>
<proteinExistence type="predicted"/>
<accession>A0AA36GMX9</accession>
<gene>
    <name evidence="1" type="ORF">CYNAS_LOCUS7001</name>
</gene>
<evidence type="ECO:0000313" key="2">
    <source>
        <dbReference type="Proteomes" id="UP001176961"/>
    </source>
</evidence>
<evidence type="ECO:0000313" key="1">
    <source>
        <dbReference type="EMBL" id="CAJ0595018.1"/>
    </source>
</evidence>
<dbReference type="Proteomes" id="UP001176961">
    <property type="component" value="Unassembled WGS sequence"/>
</dbReference>
<dbReference type="AlphaFoldDB" id="A0AA36GMX9"/>
<comment type="caution">
    <text evidence="1">The sequence shown here is derived from an EMBL/GenBank/DDBJ whole genome shotgun (WGS) entry which is preliminary data.</text>
</comment>
<reference evidence="1" key="1">
    <citation type="submission" date="2023-07" db="EMBL/GenBank/DDBJ databases">
        <authorList>
            <consortium name="CYATHOMIX"/>
        </authorList>
    </citation>
    <scope>NUCLEOTIDE SEQUENCE</scope>
    <source>
        <strain evidence="1">N/A</strain>
    </source>
</reference>
<organism evidence="1 2">
    <name type="scientific">Cylicocyclus nassatus</name>
    <name type="common">Nematode worm</name>
    <dbReference type="NCBI Taxonomy" id="53992"/>
    <lineage>
        <taxon>Eukaryota</taxon>
        <taxon>Metazoa</taxon>
        <taxon>Ecdysozoa</taxon>
        <taxon>Nematoda</taxon>
        <taxon>Chromadorea</taxon>
        <taxon>Rhabditida</taxon>
        <taxon>Rhabditina</taxon>
        <taxon>Rhabditomorpha</taxon>
        <taxon>Strongyloidea</taxon>
        <taxon>Strongylidae</taxon>
        <taxon>Cylicocyclus</taxon>
    </lineage>
</organism>
<keyword evidence="2" id="KW-1185">Reference proteome</keyword>
<name>A0AA36GMX9_CYLNA</name>
<dbReference type="EMBL" id="CATQJL010000112">
    <property type="protein sequence ID" value="CAJ0595018.1"/>
    <property type="molecule type" value="Genomic_DNA"/>
</dbReference>